<evidence type="ECO:0000256" key="2">
    <source>
        <dbReference type="ARBA" id="ARBA00009751"/>
    </source>
</evidence>
<comment type="similarity">
    <text evidence="2">Belongs to the ST7 family.</text>
</comment>
<evidence type="ECO:0000259" key="8">
    <source>
        <dbReference type="PROSITE" id="PS50878"/>
    </source>
</evidence>
<gene>
    <name evidence="9" type="ORF">AWC38_SpisGene822</name>
</gene>
<evidence type="ECO:0000256" key="7">
    <source>
        <dbReference type="SAM" id="Phobius"/>
    </source>
</evidence>
<dbReference type="PANTHER" id="PTHR12745:SF6">
    <property type="entry name" value="PROTEIN ST7 HOMOLOG"/>
    <property type="match status" value="1"/>
</dbReference>
<dbReference type="Pfam" id="PF00078">
    <property type="entry name" value="RVT_1"/>
    <property type="match status" value="1"/>
</dbReference>
<name>A0A2B4SY68_STYPI</name>
<dbReference type="PANTHER" id="PTHR12745">
    <property type="entry name" value="SUPPRESSION OF TUMORIGENICITY 7"/>
    <property type="match status" value="1"/>
</dbReference>
<feature type="domain" description="Reverse transcriptase" evidence="8">
    <location>
        <begin position="34"/>
        <end position="286"/>
    </location>
</feature>
<evidence type="ECO:0000256" key="3">
    <source>
        <dbReference type="ARBA" id="ARBA00022692"/>
    </source>
</evidence>
<evidence type="ECO:0000313" key="10">
    <source>
        <dbReference type="Proteomes" id="UP000225706"/>
    </source>
</evidence>
<reference evidence="10" key="1">
    <citation type="journal article" date="2017" name="bioRxiv">
        <title>Comparative analysis of the genomes of Stylophora pistillata and Acropora digitifera provides evidence for extensive differences between species of corals.</title>
        <authorList>
            <person name="Voolstra C.R."/>
            <person name="Li Y."/>
            <person name="Liew Y.J."/>
            <person name="Baumgarten S."/>
            <person name="Zoccola D."/>
            <person name="Flot J.-F."/>
            <person name="Tambutte S."/>
            <person name="Allemand D."/>
            <person name="Aranda M."/>
        </authorList>
    </citation>
    <scope>NUCLEOTIDE SEQUENCE [LARGE SCALE GENOMIC DNA]</scope>
</reference>
<comment type="caution">
    <text evidence="9">The sequence shown here is derived from an EMBL/GenBank/DDBJ whole genome shotgun (WGS) entry which is preliminary data.</text>
</comment>
<dbReference type="AlphaFoldDB" id="A0A2B4SY68"/>
<evidence type="ECO:0000256" key="5">
    <source>
        <dbReference type="ARBA" id="ARBA00023136"/>
    </source>
</evidence>
<dbReference type="Proteomes" id="UP000225706">
    <property type="component" value="Unassembled WGS sequence"/>
</dbReference>
<dbReference type="InterPro" id="IPR007311">
    <property type="entry name" value="ST7"/>
</dbReference>
<evidence type="ECO:0000256" key="6">
    <source>
        <dbReference type="ARBA" id="ARBA00040270"/>
    </source>
</evidence>
<keyword evidence="4 7" id="KW-1133">Transmembrane helix</keyword>
<keyword evidence="10" id="KW-1185">Reference proteome</keyword>
<feature type="transmembrane region" description="Helical" evidence="7">
    <location>
        <begin position="12"/>
        <end position="36"/>
    </location>
</feature>
<dbReference type="InterPro" id="IPR000477">
    <property type="entry name" value="RT_dom"/>
</dbReference>
<dbReference type="Pfam" id="PF04184">
    <property type="entry name" value="ST7"/>
    <property type="match status" value="1"/>
</dbReference>
<dbReference type="EMBL" id="LSMT01000005">
    <property type="protein sequence ID" value="PFX34256.1"/>
    <property type="molecule type" value="Genomic_DNA"/>
</dbReference>
<dbReference type="InterPro" id="IPR043502">
    <property type="entry name" value="DNA/RNA_pol_sf"/>
</dbReference>
<accession>A0A2B4SY68</accession>
<evidence type="ECO:0000313" key="9">
    <source>
        <dbReference type="EMBL" id="PFX34256.1"/>
    </source>
</evidence>
<proteinExistence type="inferred from homology"/>
<dbReference type="PROSITE" id="PS50878">
    <property type="entry name" value="RT_POL"/>
    <property type="match status" value="1"/>
</dbReference>
<dbReference type="SUPFAM" id="SSF56672">
    <property type="entry name" value="DNA/RNA polymerases"/>
    <property type="match status" value="1"/>
</dbReference>
<dbReference type="GO" id="GO:0016020">
    <property type="term" value="C:membrane"/>
    <property type="evidence" value="ECO:0007669"/>
    <property type="project" value="UniProtKB-SubCell"/>
</dbReference>
<sequence length="903" mass="101843">MPSNKTTGADSLGIRVLKIAAAGISSSVASLINYCISTRSFPSKWKMAKVAPIFQNQGSKTDKQNYRPISVLPILSKIYERHIYDSLYVYLSRNDLLYGLQSGFRKRHSTEPALIRLLDQILFDIDCNNATGLVCVDYSKAFDLINQDILLVKLKAYGVDDGNLQLFWSYLADRQQYVGCTSSPLGITHGVPQGSILGPLLFLTFINDLPLVISNSTVDVYADDTAFSSSAHCTLGTTAVETNLQDDIDSPCAWSAQNRMVLNARKTKSILVTGKRLKSRVAGSSLKFQANGTAIEQVVHQKLLGVTINKELTFKEHVDKLSILFLNTLTPKFYVALTGTSSFISGIILIFEWWYFRKYGTSFIEHVSLSHLGPLLGSSDSPPQNTQQNVAECKVWRNPGNLFRGAEYNRYYWVTGKEPLTYYDMNLSAQDHQTFFTCDADAESSDPSDELMLRAWRERDQEKRIQTAHQALEHNSNSPTALILLAEEEAQTILEEADFKALKVLEFRFGSLKVLEFLLKNIEKYLLLFCTIGRDTNVCVYIRRRLAMCARKLGRVKEAIKMMRDLMKEFPLMSVLNIHENLLEALLEMQTYSEVQQVLAKYDDISLPKSATICYSAALLKARAVCDKFSPEIAAKRGLSPAEMAAVEAIHRAVEFNPHVPKYLLEQKSLILPPEHILKRGDSEAIAYAFFHLPHWKRVEGALNLLHCTWEGTFRLVPYPLEKGHLFHPYPACTENADRELLPNHHELSVYPKKELPFFILFTAALCSFTAMLALLTHQFPEPMANAAKTVSEEEALLCEAHAAVRDLFILRGTRARDRSVSNSETMDACEHRKRGIKIFLKPASEPLFIAFRDEWFLRPRESLRPQAISPKTSPRVVSNHRVGGSLREQRNGLLAVVITRVS</sequence>
<dbReference type="CDD" id="cd11557">
    <property type="entry name" value="ST7"/>
    <property type="match status" value="1"/>
</dbReference>
<keyword evidence="3 7" id="KW-0812">Transmembrane</keyword>
<feature type="transmembrane region" description="Helical" evidence="7">
    <location>
        <begin position="333"/>
        <end position="356"/>
    </location>
</feature>
<organism evidence="9 10">
    <name type="scientific">Stylophora pistillata</name>
    <name type="common">Smooth cauliflower coral</name>
    <dbReference type="NCBI Taxonomy" id="50429"/>
    <lineage>
        <taxon>Eukaryota</taxon>
        <taxon>Metazoa</taxon>
        <taxon>Cnidaria</taxon>
        <taxon>Anthozoa</taxon>
        <taxon>Hexacorallia</taxon>
        <taxon>Scleractinia</taxon>
        <taxon>Astrocoeniina</taxon>
        <taxon>Pocilloporidae</taxon>
        <taxon>Stylophora</taxon>
    </lineage>
</organism>
<evidence type="ECO:0000256" key="1">
    <source>
        <dbReference type="ARBA" id="ARBA00004141"/>
    </source>
</evidence>
<dbReference type="OrthoDB" id="5987713at2759"/>
<comment type="subcellular location">
    <subcellularLocation>
        <location evidence="1">Membrane</location>
        <topology evidence="1">Multi-pass membrane protein</topology>
    </subcellularLocation>
</comment>
<dbReference type="CDD" id="cd01650">
    <property type="entry name" value="RT_nLTR_like"/>
    <property type="match status" value="1"/>
</dbReference>
<evidence type="ECO:0000256" key="4">
    <source>
        <dbReference type="ARBA" id="ARBA00022989"/>
    </source>
</evidence>
<keyword evidence="5 7" id="KW-0472">Membrane</keyword>
<protein>
    <recommendedName>
        <fullName evidence="6">Protein ST7 homolog</fullName>
    </recommendedName>
</protein>